<evidence type="ECO:0000256" key="1">
    <source>
        <dbReference type="SAM" id="MobiDB-lite"/>
    </source>
</evidence>
<evidence type="ECO:0000313" key="3">
    <source>
        <dbReference type="Proteomes" id="UP000696294"/>
    </source>
</evidence>
<evidence type="ECO:0008006" key="4">
    <source>
        <dbReference type="Google" id="ProtNLM"/>
    </source>
</evidence>
<sequence length="99" mass="11180">MPDGRTDHIPSEWGSGKPNKKGVGTRWQDPENQGNGVRVDRGNPDNPQPSQQVDHVVVRYNGRVIGRDGNPITGSIKDDFENAHIPFSEWSKWSTWYKP</sequence>
<gene>
    <name evidence="2" type="ORF">HCN51_36475</name>
</gene>
<comment type="caution">
    <text evidence="2">The sequence shown here is derived from an EMBL/GenBank/DDBJ whole genome shotgun (WGS) entry which is preliminary data.</text>
</comment>
<feature type="region of interest" description="Disordered" evidence="1">
    <location>
        <begin position="1"/>
        <end position="53"/>
    </location>
</feature>
<feature type="compositionally biased region" description="Basic and acidic residues" evidence="1">
    <location>
        <begin position="1"/>
        <end position="10"/>
    </location>
</feature>
<accession>A0ABX1BAR9</accession>
<organism evidence="2 3">
    <name type="scientific">Nonomuraea composti</name>
    <dbReference type="NCBI Taxonomy" id="2720023"/>
    <lineage>
        <taxon>Bacteria</taxon>
        <taxon>Bacillati</taxon>
        <taxon>Actinomycetota</taxon>
        <taxon>Actinomycetes</taxon>
        <taxon>Streptosporangiales</taxon>
        <taxon>Streptosporangiaceae</taxon>
        <taxon>Nonomuraea</taxon>
    </lineage>
</organism>
<name>A0ABX1BAR9_9ACTN</name>
<evidence type="ECO:0000313" key="2">
    <source>
        <dbReference type="EMBL" id="NJP94870.1"/>
    </source>
</evidence>
<dbReference type="EMBL" id="JAATEP010000032">
    <property type="protein sequence ID" value="NJP94870.1"/>
    <property type="molecule type" value="Genomic_DNA"/>
</dbReference>
<reference evidence="2 3" key="1">
    <citation type="submission" date="2020-03" db="EMBL/GenBank/DDBJ databases">
        <title>WGS of actinomycetes isolated from Thailand.</title>
        <authorList>
            <person name="Thawai C."/>
        </authorList>
    </citation>
    <scope>NUCLEOTIDE SEQUENCE [LARGE SCALE GENOMIC DNA]</scope>
    <source>
        <strain evidence="2 3">FMUSA5-5</strain>
    </source>
</reference>
<dbReference type="Proteomes" id="UP000696294">
    <property type="component" value="Unassembled WGS sequence"/>
</dbReference>
<protein>
    <recommendedName>
        <fullName evidence="4">Bacterial toxin 24 domain-containing protein</fullName>
    </recommendedName>
</protein>
<proteinExistence type="predicted"/>
<keyword evidence="3" id="KW-1185">Reference proteome</keyword>